<evidence type="ECO:0000259" key="1">
    <source>
        <dbReference type="PROSITE" id="PS50011"/>
    </source>
</evidence>
<dbReference type="InterPro" id="IPR000719">
    <property type="entry name" value="Prot_kinase_dom"/>
</dbReference>
<dbReference type="PROSITE" id="PS50011">
    <property type="entry name" value="PROTEIN_KINASE_DOM"/>
    <property type="match status" value="1"/>
</dbReference>
<dbReference type="GO" id="GO:0005524">
    <property type="term" value="F:ATP binding"/>
    <property type="evidence" value="ECO:0007669"/>
    <property type="project" value="InterPro"/>
</dbReference>
<gene>
    <name evidence="2" type="ORF">K505DRAFT_352118</name>
</gene>
<accession>A0A6A6X1T2</accession>
<proteinExistence type="predicted"/>
<dbReference type="EMBL" id="MU002089">
    <property type="protein sequence ID" value="KAF2790168.1"/>
    <property type="molecule type" value="Genomic_DNA"/>
</dbReference>
<protein>
    <recommendedName>
        <fullName evidence="1">Protein kinase domain-containing protein</fullName>
    </recommendedName>
</protein>
<feature type="domain" description="Protein kinase" evidence="1">
    <location>
        <begin position="1"/>
        <end position="294"/>
    </location>
</feature>
<organism evidence="2 3">
    <name type="scientific">Melanomma pulvis-pyrius CBS 109.77</name>
    <dbReference type="NCBI Taxonomy" id="1314802"/>
    <lineage>
        <taxon>Eukaryota</taxon>
        <taxon>Fungi</taxon>
        <taxon>Dikarya</taxon>
        <taxon>Ascomycota</taxon>
        <taxon>Pezizomycotina</taxon>
        <taxon>Dothideomycetes</taxon>
        <taxon>Pleosporomycetidae</taxon>
        <taxon>Pleosporales</taxon>
        <taxon>Melanommataceae</taxon>
        <taxon>Melanomma</taxon>
    </lineage>
</organism>
<dbReference type="AlphaFoldDB" id="A0A6A6X1T2"/>
<evidence type="ECO:0000313" key="3">
    <source>
        <dbReference type="Proteomes" id="UP000799757"/>
    </source>
</evidence>
<evidence type="ECO:0000313" key="2">
    <source>
        <dbReference type="EMBL" id="KAF2790168.1"/>
    </source>
</evidence>
<dbReference type="Gene3D" id="1.10.510.10">
    <property type="entry name" value="Transferase(Phosphotransferase) domain 1"/>
    <property type="match status" value="1"/>
</dbReference>
<dbReference type="SUPFAM" id="SSF56112">
    <property type="entry name" value="Protein kinase-like (PK-like)"/>
    <property type="match status" value="1"/>
</dbReference>
<sequence length="294" mass="34040">MVVQLNNNVSLVRISDLKTTTLFVFKTNLRNLSYLYHELRLLLLMSQYEHIIGKPTYIVTTELEEGKSSRVVGFILEYYEHGSLSTTLDSGKPFTVRWKLGWALQILDALIHVIRGPDSFYSDLKPDNIVFTSPFDKLVLIHFEQAALLESERESAMAYSLGKILWCIFEGGSYTHNSMDEKYEVPANVVFPQYKSTPRPVKELIRMLRESLGYVSISQPDPTAQAKMSPREVVEASQNVWESRIFRMEKYVKVMSRLREGNYDKSDELLLGVPLRPKFIYVFQKLQDLARHEE</sequence>
<dbReference type="OrthoDB" id="4062651at2759"/>
<dbReference type="Proteomes" id="UP000799757">
    <property type="component" value="Unassembled WGS sequence"/>
</dbReference>
<dbReference type="GO" id="GO:0004672">
    <property type="term" value="F:protein kinase activity"/>
    <property type="evidence" value="ECO:0007669"/>
    <property type="project" value="InterPro"/>
</dbReference>
<reference evidence="2" key="1">
    <citation type="journal article" date="2020" name="Stud. Mycol.">
        <title>101 Dothideomycetes genomes: a test case for predicting lifestyles and emergence of pathogens.</title>
        <authorList>
            <person name="Haridas S."/>
            <person name="Albert R."/>
            <person name="Binder M."/>
            <person name="Bloem J."/>
            <person name="Labutti K."/>
            <person name="Salamov A."/>
            <person name="Andreopoulos B."/>
            <person name="Baker S."/>
            <person name="Barry K."/>
            <person name="Bills G."/>
            <person name="Bluhm B."/>
            <person name="Cannon C."/>
            <person name="Castanera R."/>
            <person name="Culley D."/>
            <person name="Daum C."/>
            <person name="Ezra D."/>
            <person name="Gonzalez J."/>
            <person name="Henrissat B."/>
            <person name="Kuo A."/>
            <person name="Liang C."/>
            <person name="Lipzen A."/>
            <person name="Lutzoni F."/>
            <person name="Magnuson J."/>
            <person name="Mondo S."/>
            <person name="Nolan M."/>
            <person name="Ohm R."/>
            <person name="Pangilinan J."/>
            <person name="Park H.-J."/>
            <person name="Ramirez L."/>
            <person name="Alfaro M."/>
            <person name="Sun H."/>
            <person name="Tritt A."/>
            <person name="Yoshinaga Y."/>
            <person name="Zwiers L.-H."/>
            <person name="Turgeon B."/>
            <person name="Goodwin S."/>
            <person name="Spatafora J."/>
            <person name="Crous P."/>
            <person name="Grigoriev I."/>
        </authorList>
    </citation>
    <scope>NUCLEOTIDE SEQUENCE</scope>
    <source>
        <strain evidence="2">CBS 109.77</strain>
    </source>
</reference>
<name>A0A6A6X1T2_9PLEO</name>
<keyword evidence="3" id="KW-1185">Reference proteome</keyword>
<dbReference type="InterPro" id="IPR011009">
    <property type="entry name" value="Kinase-like_dom_sf"/>
</dbReference>